<evidence type="ECO:0000256" key="1">
    <source>
        <dbReference type="ARBA" id="ARBA00023015"/>
    </source>
</evidence>
<dbReference type="PROSITE" id="PS50110">
    <property type="entry name" value="RESPONSE_REGULATORY"/>
    <property type="match status" value="1"/>
</dbReference>
<evidence type="ECO:0000256" key="2">
    <source>
        <dbReference type="ARBA" id="ARBA00023125"/>
    </source>
</evidence>
<dbReference type="EMBL" id="BORT01000008">
    <property type="protein sequence ID" value="GIO47572.1"/>
    <property type="molecule type" value="Genomic_DNA"/>
</dbReference>
<keyword evidence="1" id="KW-0805">Transcription regulation</keyword>
<dbReference type="AlphaFoldDB" id="A0A919YFN6"/>
<dbReference type="SMART" id="SM00342">
    <property type="entry name" value="HTH_ARAC"/>
    <property type="match status" value="1"/>
</dbReference>
<keyword evidence="4" id="KW-0597">Phosphoprotein</keyword>
<gene>
    <name evidence="7" type="ORF">J34TS1_23370</name>
</gene>
<dbReference type="GO" id="GO:0003700">
    <property type="term" value="F:DNA-binding transcription factor activity"/>
    <property type="evidence" value="ECO:0007669"/>
    <property type="project" value="InterPro"/>
</dbReference>
<name>A0A919YFN6_9BACL</name>
<dbReference type="SUPFAM" id="SSF52172">
    <property type="entry name" value="CheY-like"/>
    <property type="match status" value="1"/>
</dbReference>
<dbReference type="RefSeq" id="WP_212978411.1">
    <property type="nucleotide sequence ID" value="NZ_AP025343.1"/>
</dbReference>
<dbReference type="CDD" id="cd17536">
    <property type="entry name" value="REC_YesN-like"/>
    <property type="match status" value="1"/>
</dbReference>
<comment type="caution">
    <text evidence="7">The sequence shown here is derived from an EMBL/GenBank/DDBJ whole genome shotgun (WGS) entry which is preliminary data.</text>
</comment>
<feature type="domain" description="HTH araC/xylS-type" evidence="5">
    <location>
        <begin position="392"/>
        <end position="490"/>
    </location>
</feature>
<reference evidence="7 8" key="1">
    <citation type="submission" date="2021-03" db="EMBL/GenBank/DDBJ databases">
        <title>Antimicrobial resistance genes in bacteria isolated from Japanese honey, and their potential for conferring macrolide and lincosamide resistance in the American foulbrood pathogen Paenibacillus larvae.</title>
        <authorList>
            <person name="Okamoto M."/>
            <person name="Kumagai M."/>
            <person name="Kanamori H."/>
            <person name="Takamatsu D."/>
        </authorList>
    </citation>
    <scope>NUCLEOTIDE SEQUENCE [LARGE SCALE GENOMIC DNA]</scope>
    <source>
        <strain evidence="7 8">J34TS1</strain>
    </source>
</reference>
<dbReference type="InterPro" id="IPR001789">
    <property type="entry name" value="Sig_transdc_resp-reg_receiver"/>
</dbReference>
<dbReference type="InterPro" id="IPR011006">
    <property type="entry name" value="CheY-like_superfamily"/>
</dbReference>
<proteinExistence type="predicted"/>
<evidence type="ECO:0000259" key="5">
    <source>
        <dbReference type="PROSITE" id="PS01124"/>
    </source>
</evidence>
<dbReference type="Pfam" id="PF00072">
    <property type="entry name" value="Response_reg"/>
    <property type="match status" value="1"/>
</dbReference>
<keyword evidence="2" id="KW-0238">DNA-binding</keyword>
<evidence type="ECO:0008006" key="9">
    <source>
        <dbReference type="Google" id="ProtNLM"/>
    </source>
</evidence>
<dbReference type="InterPro" id="IPR009057">
    <property type="entry name" value="Homeodomain-like_sf"/>
</dbReference>
<evidence type="ECO:0000313" key="8">
    <source>
        <dbReference type="Proteomes" id="UP000682811"/>
    </source>
</evidence>
<dbReference type="GO" id="GO:0043565">
    <property type="term" value="F:sequence-specific DNA binding"/>
    <property type="evidence" value="ECO:0007669"/>
    <property type="project" value="InterPro"/>
</dbReference>
<evidence type="ECO:0000256" key="3">
    <source>
        <dbReference type="ARBA" id="ARBA00023163"/>
    </source>
</evidence>
<dbReference type="Proteomes" id="UP000682811">
    <property type="component" value="Unassembled WGS sequence"/>
</dbReference>
<evidence type="ECO:0000313" key="7">
    <source>
        <dbReference type="EMBL" id="GIO47572.1"/>
    </source>
</evidence>
<dbReference type="PANTHER" id="PTHR43280:SF28">
    <property type="entry name" value="HTH-TYPE TRANSCRIPTIONAL ACTIVATOR RHAS"/>
    <property type="match status" value="1"/>
</dbReference>
<keyword evidence="8" id="KW-1185">Reference proteome</keyword>
<evidence type="ECO:0000256" key="4">
    <source>
        <dbReference type="PROSITE-ProRule" id="PRU00169"/>
    </source>
</evidence>
<dbReference type="InterPro" id="IPR018060">
    <property type="entry name" value="HTH_AraC"/>
</dbReference>
<dbReference type="PROSITE" id="PS01124">
    <property type="entry name" value="HTH_ARAC_FAMILY_2"/>
    <property type="match status" value="1"/>
</dbReference>
<dbReference type="Gene3D" id="1.10.10.60">
    <property type="entry name" value="Homeodomain-like"/>
    <property type="match status" value="2"/>
</dbReference>
<dbReference type="SUPFAM" id="SSF46689">
    <property type="entry name" value="Homeodomain-like"/>
    <property type="match status" value="2"/>
</dbReference>
<dbReference type="GO" id="GO:0000160">
    <property type="term" value="P:phosphorelay signal transduction system"/>
    <property type="evidence" value="ECO:0007669"/>
    <property type="project" value="InterPro"/>
</dbReference>
<protein>
    <recommendedName>
        <fullName evidence="9">Response regulator</fullName>
    </recommendedName>
</protein>
<dbReference type="PANTHER" id="PTHR43280">
    <property type="entry name" value="ARAC-FAMILY TRANSCRIPTIONAL REGULATOR"/>
    <property type="match status" value="1"/>
</dbReference>
<dbReference type="SMART" id="SM00448">
    <property type="entry name" value="REC"/>
    <property type="match status" value="1"/>
</dbReference>
<accession>A0A919YFN6</accession>
<feature type="domain" description="Response regulatory" evidence="6">
    <location>
        <begin position="2"/>
        <end position="118"/>
    </location>
</feature>
<dbReference type="Gene3D" id="3.40.50.2300">
    <property type="match status" value="1"/>
</dbReference>
<organism evidence="7 8">
    <name type="scientific">Paenibacillus azoreducens</name>
    <dbReference type="NCBI Taxonomy" id="116718"/>
    <lineage>
        <taxon>Bacteria</taxon>
        <taxon>Bacillati</taxon>
        <taxon>Bacillota</taxon>
        <taxon>Bacilli</taxon>
        <taxon>Bacillales</taxon>
        <taxon>Paenibacillaceae</taxon>
        <taxon>Paenibacillus</taxon>
    </lineage>
</organism>
<dbReference type="Pfam" id="PF12833">
    <property type="entry name" value="HTH_18"/>
    <property type="match status" value="1"/>
</dbReference>
<feature type="modified residue" description="4-aspartylphosphate" evidence="4">
    <location>
        <position position="53"/>
    </location>
</feature>
<sequence length="493" mass="55503">MNIIVADDEMLARETLIGILEDAGPEHEIREARSGQELIDLVRQKQPDIAFVDIRMPGKSGLEAIKECLLFAPSTQWVMLTGYAEFEYARKALQLGAVDYLLKPVDPELVEKTIREAKEKTGQDCLSLCREFEARMVPVFHNQHSAEPLRSSPAEADESWLAVIIYEDKPVAVSDAEASIPRLLRGMIREYCSRELLLALVTSGEEHILIGKAACRQERRHLLRLSEQIAELTRQAPASISMLTRLKTKMHFSLQSLRDEVTRLRGLSYLRSVAGGSAPLSLPELEAIAANQAYAKTAKIAANVARACQDGDYVQLVSGCEKLQGQLANMPSSLAVMKDRLVSYLRCMMHPLPAQDWELHDPKWLERLPETAGAWILRKRAAETPEKEDWLDAVVRYLEANFCGDITVAGVAERFQVSPNHLSAFFHKKMGVTFSQYVTRLRMLRAKELLAMPGAKVNEAAEQVGYYSTRHFTNLFKEYAGCYPSEYIKKHKL</sequence>
<keyword evidence="3" id="KW-0804">Transcription</keyword>
<evidence type="ECO:0000259" key="6">
    <source>
        <dbReference type="PROSITE" id="PS50110"/>
    </source>
</evidence>